<dbReference type="EMBL" id="PP542043">
    <property type="protein sequence ID" value="XDO01901.1"/>
    <property type="molecule type" value="Genomic_DNA"/>
</dbReference>
<protein>
    <submittedName>
        <fullName evidence="1">Uncharacterized protein</fullName>
    </submittedName>
</protein>
<gene>
    <name evidence="1" type="ORF">FloV-SA2_00078</name>
</gene>
<evidence type="ECO:0000313" key="1">
    <source>
        <dbReference type="EMBL" id="XDO01901.1"/>
    </source>
</evidence>
<reference evidence="1" key="1">
    <citation type="submission" date="2024-03" db="EMBL/GenBank/DDBJ databases">
        <title>Eukaryotic viruses encode the ribosomal protein eL40.</title>
        <authorList>
            <person name="Thomy J."/>
            <person name="Schvarcz C.R."/>
            <person name="McBeain K.A."/>
            <person name="Edwards K.F."/>
            <person name="Steward G.F."/>
        </authorList>
    </citation>
    <scope>NUCLEOTIDE SEQUENCE</scope>
    <source>
        <strain evidence="1">FloV-SA2</strain>
    </source>
</reference>
<name>A0AB39JEV2_9VIRU</name>
<proteinExistence type="predicted"/>
<sequence>MFEFLDNLVCIPSLWSVEKIDKIYDEYIKELAIWNVMIEFYHPKTVGNELPDLTRNDFKKIRLGLKSLSLDIINDNDHRETSIINIEHIDIHYFTEWITLDQLYGDGMGGKPRCEITINILSKSPTYYNQLKQSYYGCEKLDLLKTNISIKIQERLNKLSPPGFEMIIKEVYNPLRCVRI</sequence>
<accession>A0AB39JEV2</accession>
<organism evidence="1">
    <name type="scientific">Florenciella sp. virus SA2</name>
    <dbReference type="NCBI Taxonomy" id="3240092"/>
    <lineage>
        <taxon>Viruses</taxon>
    </lineage>
</organism>